<name>A0A161JNB9_9CORY</name>
<accession>A0A161JNB9</accession>
<evidence type="ECO:0000313" key="2">
    <source>
        <dbReference type="Proteomes" id="UP000218244"/>
    </source>
</evidence>
<organism evidence="1 2">
    <name type="scientific">Corynebacterium suranareeae</name>
    <dbReference type="NCBI Taxonomy" id="2506452"/>
    <lineage>
        <taxon>Bacteria</taxon>
        <taxon>Bacillati</taxon>
        <taxon>Actinomycetota</taxon>
        <taxon>Actinomycetes</taxon>
        <taxon>Mycobacteriales</taxon>
        <taxon>Corynebacteriaceae</taxon>
        <taxon>Corynebacterium</taxon>
    </lineage>
</organism>
<proteinExistence type="predicted"/>
<dbReference type="RefSeq" id="WP_096453993.1">
    <property type="nucleotide sequence ID" value="NZ_AP017369.1"/>
</dbReference>
<protein>
    <submittedName>
        <fullName evidence="1">Uncharacterized protein</fullName>
    </submittedName>
</protein>
<dbReference type="KEGG" id="csur:N24_0456"/>
<gene>
    <name evidence="1" type="ORF">N24_0456</name>
</gene>
<evidence type="ECO:0000313" key="1">
    <source>
        <dbReference type="EMBL" id="BAU94718.1"/>
    </source>
</evidence>
<dbReference type="AlphaFoldDB" id="A0A161JNB9"/>
<dbReference type="EMBL" id="AP017369">
    <property type="protein sequence ID" value="BAU94718.1"/>
    <property type="molecule type" value="Genomic_DNA"/>
</dbReference>
<keyword evidence="2" id="KW-1185">Reference proteome</keyword>
<reference evidence="1 2" key="1">
    <citation type="submission" date="2016-02" db="EMBL/GenBank/DDBJ databases">
        <title>Corynebacterium glutamicum N24 whole genome sequencing project.</title>
        <authorList>
            <person name="Matsutani M."/>
            <person name="Nangtapong N."/>
            <person name="Yakushi T."/>
            <person name="Matsushita K."/>
        </authorList>
    </citation>
    <scope>NUCLEOTIDE SEQUENCE [LARGE SCALE GENOMIC DNA]</scope>
    <source>
        <strain evidence="1 2">N24</strain>
    </source>
</reference>
<sequence>MKESNSSRFEARCFFYVSPATHRDSFIESIREWLLINEAPNAMSVSPMPAGQDQVILNIGVEAKNYSDAESMIDRFIDSLIAGTGYNSGGSVHRGSELLASA</sequence>
<dbReference type="Proteomes" id="UP000218244">
    <property type="component" value="Chromosome"/>
</dbReference>